<gene>
    <name evidence="2" type="ORF">PHYPSEUDO_004234</name>
</gene>
<feature type="region of interest" description="Disordered" evidence="1">
    <location>
        <begin position="45"/>
        <end position="102"/>
    </location>
</feature>
<sequence>MTRWHALSEPVTARSRQLDAVWKSWTSDSANGHNGRRASSTWLKHGSWLRMSGGSKSGASEGVGSLRIRRPSTQNSEFGAERHGTDSGERRNGRNGCDVSDD</sequence>
<dbReference type="EMBL" id="JAGDFM010000192">
    <property type="protein sequence ID" value="KAG7382938.1"/>
    <property type="molecule type" value="Genomic_DNA"/>
</dbReference>
<reference evidence="2" key="1">
    <citation type="submission" date="2021-02" db="EMBL/GenBank/DDBJ databases">
        <authorList>
            <person name="Palmer J.M."/>
        </authorList>
    </citation>
    <scope>NUCLEOTIDE SEQUENCE</scope>
    <source>
        <strain evidence="2">SCRP734</strain>
    </source>
</reference>
<dbReference type="Proteomes" id="UP000694044">
    <property type="component" value="Unassembled WGS sequence"/>
</dbReference>
<comment type="caution">
    <text evidence="2">The sequence shown here is derived from an EMBL/GenBank/DDBJ whole genome shotgun (WGS) entry which is preliminary data.</text>
</comment>
<feature type="compositionally biased region" description="Basic and acidic residues" evidence="1">
    <location>
        <begin position="79"/>
        <end position="92"/>
    </location>
</feature>
<evidence type="ECO:0000313" key="3">
    <source>
        <dbReference type="Proteomes" id="UP000694044"/>
    </source>
</evidence>
<proteinExistence type="predicted"/>
<keyword evidence="3" id="KW-1185">Reference proteome</keyword>
<organism evidence="2 3">
    <name type="scientific">Phytophthora pseudosyringae</name>
    <dbReference type="NCBI Taxonomy" id="221518"/>
    <lineage>
        <taxon>Eukaryota</taxon>
        <taxon>Sar</taxon>
        <taxon>Stramenopiles</taxon>
        <taxon>Oomycota</taxon>
        <taxon>Peronosporomycetes</taxon>
        <taxon>Peronosporales</taxon>
        <taxon>Peronosporaceae</taxon>
        <taxon>Phytophthora</taxon>
    </lineage>
</organism>
<evidence type="ECO:0000313" key="2">
    <source>
        <dbReference type="EMBL" id="KAG7382938.1"/>
    </source>
</evidence>
<accession>A0A8T1VRR6</accession>
<evidence type="ECO:0000256" key="1">
    <source>
        <dbReference type="SAM" id="MobiDB-lite"/>
    </source>
</evidence>
<name>A0A8T1VRR6_9STRA</name>
<dbReference type="AlphaFoldDB" id="A0A8T1VRR6"/>
<protein>
    <submittedName>
        <fullName evidence="2">Uncharacterized protein</fullName>
    </submittedName>
</protein>